<gene>
    <name evidence="7" type="ORF">J5U23_03020</name>
</gene>
<name>A0A8F5BRR5_SACSH</name>
<protein>
    <recommendedName>
        <fullName evidence="6">GTP-dependent dephospho-CoA kinase</fullName>
        <ecNumber evidence="6">2.7.1.237</ecNumber>
    </recommendedName>
    <alternativeName>
        <fullName evidence="6">Dephospho-coenzyme A kinase</fullName>
        <shortName evidence="6">DPCK</shortName>
    </alternativeName>
</protein>
<dbReference type="EC" id="2.7.1.237" evidence="6"/>
<evidence type="ECO:0000313" key="7">
    <source>
        <dbReference type="EMBL" id="QXJ30129.1"/>
    </source>
</evidence>
<dbReference type="GO" id="GO:0015937">
    <property type="term" value="P:coenzyme A biosynthetic process"/>
    <property type="evidence" value="ECO:0007669"/>
    <property type="project" value="UniProtKB-UniRule"/>
</dbReference>
<comment type="similarity">
    <text evidence="6">Belongs to the GTP-dependent DPCK family.</text>
</comment>
<accession>A0A8F5BRR5</accession>
<evidence type="ECO:0000256" key="3">
    <source>
        <dbReference type="ARBA" id="ARBA00022777"/>
    </source>
</evidence>
<dbReference type="KEGG" id="sshi:J5U23_03020"/>
<dbReference type="HAMAP" id="MF_00590">
    <property type="entry name" value="Dephospho_CoA_kinase_GTP_dep"/>
    <property type="match status" value="1"/>
</dbReference>
<evidence type="ECO:0000256" key="6">
    <source>
        <dbReference type="HAMAP-Rule" id="MF_00590"/>
    </source>
</evidence>
<comment type="catalytic activity">
    <reaction evidence="6">
        <text>3'-dephospho-CoA + GTP = GDP + CoA + H(+)</text>
        <dbReference type="Rhea" id="RHEA:61156"/>
        <dbReference type="ChEBI" id="CHEBI:15378"/>
        <dbReference type="ChEBI" id="CHEBI:37565"/>
        <dbReference type="ChEBI" id="CHEBI:57287"/>
        <dbReference type="ChEBI" id="CHEBI:57328"/>
        <dbReference type="ChEBI" id="CHEBI:58189"/>
        <dbReference type="EC" id="2.7.1.237"/>
    </reaction>
</comment>
<dbReference type="Proteomes" id="UP000694018">
    <property type="component" value="Chromosome"/>
</dbReference>
<dbReference type="GO" id="GO:0005525">
    <property type="term" value="F:GTP binding"/>
    <property type="evidence" value="ECO:0007669"/>
    <property type="project" value="UniProtKB-UniRule"/>
</dbReference>
<organism evidence="7 8">
    <name type="scientific">Saccharolobus shibatae (strain ATCC 51178 / DSM 5389 / JCM 8931 / NBRC 15437 / B12)</name>
    <name type="common">Sulfolobus shibatae</name>
    <dbReference type="NCBI Taxonomy" id="523848"/>
    <lineage>
        <taxon>Archaea</taxon>
        <taxon>Thermoproteota</taxon>
        <taxon>Thermoprotei</taxon>
        <taxon>Sulfolobales</taxon>
        <taxon>Sulfolobaceae</taxon>
        <taxon>Saccharolobus</taxon>
    </lineage>
</organism>
<feature type="binding site" evidence="6">
    <location>
        <position position="55"/>
    </location>
    <ligand>
        <name>GTP</name>
        <dbReference type="ChEBI" id="CHEBI:37565"/>
    </ligand>
</feature>
<dbReference type="OrthoDB" id="15447at2157"/>
<dbReference type="PANTHER" id="PTHR40732:SF1">
    <property type="entry name" value="GTP-DEPENDENT DEPHOSPHO-COA KINASE"/>
    <property type="match status" value="1"/>
</dbReference>
<proteinExistence type="inferred from homology"/>
<feature type="binding site" evidence="6">
    <location>
        <position position="74"/>
    </location>
    <ligand>
        <name>GTP</name>
        <dbReference type="ChEBI" id="CHEBI:37565"/>
    </ligand>
</feature>
<dbReference type="RefSeq" id="WP_218266504.1">
    <property type="nucleotide sequence ID" value="NZ_CP077717.1"/>
</dbReference>
<dbReference type="EMBL" id="CP077717">
    <property type="protein sequence ID" value="QXJ30129.1"/>
    <property type="molecule type" value="Genomic_DNA"/>
</dbReference>
<dbReference type="AlphaFoldDB" id="A0A8F5BRR5"/>
<evidence type="ECO:0000256" key="1">
    <source>
        <dbReference type="ARBA" id="ARBA00022679"/>
    </source>
</evidence>
<dbReference type="PANTHER" id="PTHR40732">
    <property type="entry name" value="UPF0218 PROTEIN TK1697"/>
    <property type="match status" value="1"/>
</dbReference>
<dbReference type="InterPro" id="IPR007164">
    <property type="entry name" value="GTP-dep_dephospho-CoA_kin"/>
</dbReference>
<keyword evidence="1 6" id="KW-0808">Transferase</keyword>
<keyword evidence="3 6" id="KW-0418">Kinase</keyword>
<keyword evidence="4 6" id="KW-0173">Coenzyme A biosynthesis</keyword>
<feature type="binding site" evidence="6">
    <location>
        <position position="76"/>
    </location>
    <ligand>
        <name>GTP</name>
        <dbReference type="ChEBI" id="CHEBI:37565"/>
    </ligand>
</feature>
<keyword evidence="5 6" id="KW-0342">GTP-binding</keyword>
<evidence type="ECO:0000256" key="5">
    <source>
        <dbReference type="ARBA" id="ARBA00023134"/>
    </source>
</evidence>
<keyword evidence="2 6" id="KW-0547">Nucleotide-binding</keyword>
<evidence type="ECO:0000256" key="2">
    <source>
        <dbReference type="ARBA" id="ARBA00022741"/>
    </source>
</evidence>
<dbReference type="PIRSF" id="PIRSF006533">
    <property type="entry name" value="UCP006533"/>
    <property type="match status" value="1"/>
</dbReference>
<evidence type="ECO:0000256" key="4">
    <source>
        <dbReference type="ARBA" id="ARBA00022993"/>
    </source>
</evidence>
<dbReference type="GeneID" id="65564493"/>
<sequence>MEIRNNNKVNLCFAFDNLRKELSRPYGILFTNNKVFLDFVSKSIQQGFKVITVGDYVSKVLEQSGIIPFLEVIDGKTKRSIPQHRAIIKNKEYRVTNEAGKIRFEIFEIMENILKDRDGGVVFVNGEEDLLVIPVILSANNGDIVIYGQPNAGAVVIIVNEMIRWRVRDMLEKAVVEEC</sequence>
<reference evidence="7" key="1">
    <citation type="journal article" date="2021" name="Environ. Microbiol.">
        <title>New insights into the diversity and evolution of the archaeal mobilome from three complete genomes of Saccharolobus shibatae.</title>
        <authorList>
            <person name="Medvedeva S."/>
            <person name="Brandt D."/>
            <person name="Cvirkaite-Krupovic V."/>
            <person name="Liu Y."/>
            <person name="Severinov K."/>
            <person name="Ishino S."/>
            <person name="Ishino Y."/>
            <person name="Prangishvili D."/>
            <person name="Kalinowski J."/>
            <person name="Krupovic M."/>
        </authorList>
    </citation>
    <scope>NUCLEOTIDE SEQUENCE</scope>
    <source>
        <strain evidence="7">B12</strain>
    </source>
</reference>
<dbReference type="UniPathway" id="UPA00241"/>
<comment type="caution">
    <text evidence="6">Lacks conserved residue(s) required for the propagation of feature annotation.</text>
</comment>
<dbReference type="Pfam" id="PF04019">
    <property type="entry name" value="DUF359"/>
    <property type="match status" value="1"/>
</dbReference>
<feature type="binding site" evidence="6">
    <location>
        <position position="57"/>
    </location>
    <ligand>
        <name>GTP</name>
        <dbReference type="ChEBI" id="CHEBI:37565"/>
    </ligand>
</feature>
<dbReference type="GO" id="GO:0016301">
    <property type="term" value="F:kinase activity"/>
    <property type="evidence" value="ECO:0007669"/>
    <property type="project" value="UniProtKB-UniRule"/>
</dbReference>
<comment type="pathway">
    <text evidence="6">Cofactor biosynthesis; coenzyme A biosynthesis.</text>
</comment>
<evidence type="ECO:0000313" key="8">
    <source>
        <dbReference type="Proteomes" id="UP000694018"/>
    </source>
</evidence>
<comment type="function">
    <text evidence="6">Catalyzes the GTP-dependent phosphorylation of the 3'-hydroxyl group of dephosphocoenzyme A to form coenzyme A (CoA).</text>
</comment>
<feature type="binding site" evidence="6">
    <location>
        <position position="128"/>
    </location>
    <ligand>
        <name>GTP</name>
        <dbReference type="ChEBI" id="CHEBI:37565"/>
    </ligand>
</feature>